<dbReference type="PROSITE" id="PS01124">
    <property type="entry name" value="HTH_ARAC_FAMILY_2"/>
    <property type="match status" value="1"/>
</dbReference>
<evidence type="ECO:0000256" key="2">
    <source>
        <dbReference type="ARBA" id="ARBA00023125"/>
    </source>
</evidence>
<name>A0ABU7LGN3_9NOCA</name>
<dbReference type="InterPro" id="IPR050204">
    <property type="entry name" value="AraC_XylS_family_regulators"/>
</dbReference>
<protein>
    <submittedName>
        <fullName evidence="5">AraC family transcriptional regulator</fullName>
    </submittedName>
</protein>
<evidence type="ECO:0000313" key="5">
    <source>
        <dbReference type="EMBL" id="MEE2060670.1"/>
    </source>
</evidence>
<evidence type="ECO:0000259" key="4">
    <source>
        <dbReference type="PROSITE" id="PS01124"/>
    </source>
</evidence>
<dbReference type="InterPro" id="IPR009057">
    <property type="entry name" value="Homeodomain-like_sf"/>
</dbReference>
<evidence type="ECO:0000313" key="6">
    <source>
        <dbReference type="Proteomes" id="UP001336020"/>
    </source>
</evidence>
<dbReference type="SMART" id="SM00342">
    <property type="entry name" value="HTH_ARAC"/>
    <property type="match status" value="1"/>
</dbReference>
<dbReference type="Pfam" id="PF12833">
    <property type="entry name" value="HTH_18"/>
    <property type="match status" value="1"/>
</dbReference>
<dbReference type="Pfam" id="PF14525">
    <property type="entry name" value="AraC_binding_2"/>
    <property type="match status" value="1"/>
</dbReference>
<dbReference type="InterPro" id="IPR035418">
    <property type="entry name" value="AraC-bd_2"/>
</dbReference>
<dbReference type="EMBL" id="JAUTXY010000014">
    <property type="protein sequence ID" value="MEE2060670.1"/>
    <property type="molecule type" value="Genomic_DNA"/>
</dbReference>
<gene>
    <name evidence="5" type="ORF">Q7514_24425</name>
</gene>
<proteinExistence type="predicted"/>
<dbReference type="RefSeq" id="WP_330135856.1">
    <property type="nucleotide sequence ID" value="NZ_JAUTXY010000014.1"/>
</dbReference>
<organism evidence="5 6">
    <name type="scientific">Rhodococcus artemisiae</name>
    <dbReference type="NCBI Taxonomy" id="714159"/>
    <lineage>
        <taxon>Bacteria</taxon>
        <taxon>Bacillati</taxon>
        <taxon>Actinomycetota</taxon>
        <taxon>Actinomycetes</taxon>
        <taxon>Mycobacteriales</taxon>
        <taxon>Nocardiaceae</taxon>
        <taxon>Rhodococcus</taxon>
    </lineage>
</organism>
<keyword evidence="1" id="KW-0805">Transcription regulation</keyword>
<dbReference type="Gene3D" id="1.10.10.60">
    <property type="entry name" value="Homeodomain-like"/>
    <property type="match status" value="1"/>
</dbReference>
<dbReference type="PANTHER" id="PTHR46796:SF6">
    <property type="entry name" value="ARAC SUBFAMILY"/>
    <property type="match status" value="1"/>
</dbReference>
<dbReference type="InterPro" id="IPR018062">
    <property type="entry name" value="HTH_AraC-typ_CS"/>
</dbReference>
<keyword evidence="2" id="KW-0238">DNA-binding</keyword>
<accession>A0ABU7LGN3</accession>
<dbReference type="SUPFAM" id="SSF46689">
    <property type="entry name" value="Homeodomain-like"/>
    <property type="match status" value="2"/>
</dbReference>
<dbReference type="PANTHER" id="PTHR46796">
    <property type="entry name" value="HTH-TYPE TRANSCRIPTIONAL ACTIVATOR RHAS-RELATED"/>
    <property type="match status" value="1"/>
</dbReference>
<evidence type="ECO:0000256" key="1">
    <source>
        <dbReference type="ARBA" id="ARBA00023015"/>
    </source>
</evidence>
<keyword evidence="3" id="KW-0804">Transcription</keyword>
<reference evidence="5 6" key="1">
    <citation type="submission" date="2023-07" db="EMBL/GenBank/DDBJ databases">
        <authorList>
            <person name="Girao M."/>
            <person name="Carvalho M.F."/>
        </authorList>
    </citation>
    <scope>NUCLEOTIDE SEQUENCE [LARGE SCALE GENOMIC DNA]</scope>
    <source>
        <strain evidence="5 6">YIM65754</strain>
    </source>
</reference>
<dbReference type="PROSITE" id="PS00041">
    <property type="entry name" value="HTH_ARAC_FAMILY_1"/>
    <property type="match status" value="1"/>
</dbReference>
<evidence type="ECO:0000256" key="3">
    <source>
        <dbReference type="ARBA" id="ARBA00023163"/>
    </source>
</evidence>
<dbReference type="InterPro" id="IPR018060">
    <property type="entry name" value="HTH_AraC"/>
</dbReference>
<keyword evidence="6" id="KW-1185">Reference proteome</keyword>
<dbReference type="Proteomes" id="UP001336020">
    <property type="component" value="Unassembled WGS sequence"/>
</dbReference>
<comment type="caution">
    <text evidence="5">The sequence shown here is derived from an EMBL/GenBank/DDBJ whole genome shotgun (WGS) entry which is preliminary data.</text>
</comment>
<feature type="domain" description="HTH araC/xylS-type" evidence="4">
    <location>
        <begin position="229"/>
        <end position="327"/>
    </location>
</feature>
<sequence length="331" mass="36250">MSSQPDPRPPRSRPLAAPESDWDAIRTWTDDKYMRFDVQPIGRNIIPASSMFSVQISTITMTRFCYGVEVDLRNFDADAGNVLVLTTLQGSTRHAAGTRDETELTVGGTFVADCSRVDYRLGAAPDHLQLNLTIPHRLLSDLALQWWGHVPGERLWSHRCPIGGQNSPWLALLEYAARTASTAPQAVATGRVGRNLEEMIAAHLLDEWSRSAGVDLSEPSSVAAPGYVRAAVQYMDEHVKDLPTVAETALAAGVSVRALNGAFNKYVGMSPRAYLIERRLHGVHRALSAGALSVSAAAHEWGYVNMGVFAAAYRRRFGENPSETLARRRNG</sequence>